<sequence length="481" mass="54630">MSDSGSGKLQQKDYTQQVDQLLPQATALAQAGQLQEALEKLFALEKQARNGSDLKSTTRLVQAIVELEYNARDYARLNSSISVLSKKHGQLKGAIQLIVELAMSWLDEIKQREGVEKWLELIETLRAVTEGKLFLETPRARVTLSLAHHHEALYRNPTKKSPPPRDSLVTASDLLSDLQVETYSSMDRAEKTKFILEQMRLLLEVARLKDAEGASAGKGGDKGTLSGGEPEWVKLRVQSRKVNEQFLKESENEVIKLLFYDMMVQYGLRHHAYLDVAKYYHKVWETPSIKQDVNGKGKTALEHIVYYVALAPHDNEQSDMMHRLFADPALEKLEVQYNLIKSFTTDELMRWPGIVDVFGPFLRKTDVFANDKHWEDLHTRVIEHNVRVIAKYYTRITLTRLTALLDLTPQQAEETLCRLVVAGTVWARIDRPAGIVNFRSKRSAEDVMNDWSSDMQKLLGLVEKTWMGVNAAQAAQARVTA</sequence>
<dbReference type="Proteomes" id="UP001207468">
    <property type="component" value="Unassembled WGS sequence"/>
</dbReference>
<reference evidence="1" key="1">
    <citation type="submission" date="2021-03" db="EMBL/GenBank/DDBJ databases">
        <title>Evolutionary priming and transition to the ectomycorrhizal habit in an iconic lineage of mushroom-forming fungi: is preadaptation a requirement?</title>
        <authorList>
            <consortium name="DOE Joint Genome Institute"/>
            <person name="Looney B.P."/>
            <person name="Miyauchi S."/>
            <person name="Morin E."/>
            <person name="Drula E."/>
            <person name="Courty P.E."/>
            <person name="Chicoki N."/>
            <person name="Fauchery L."/>
            <person name="Kohler A."/>
            <person name="Kuo A."/>
            <person name="LaButti K."/>
            <person name="Pangilinan J."/>
            <person name="Lipzen A."/>
            <person name="Riley R."/>
            <person name="Andreopoulos W."/>
            <person name="He G."/>
            <person name="Johnson J."/>
            <person name="Barry K.W."/>
            <person name="Grigoriev I.V."/>
            <person name="Nagy L."/>
            <person name="Hibbett D."/>
            <person name="Henrissat B."/>
            <person name="Matheny P.B."/>
            <person name="Labbe J."/>
            <person name="Martin A.F."/>
        </authorList>
    </citation>
    <scope>NUCLEOTIDE SEQUENCE</scope>
    <source>
        <strain evidence="1">BPL698</strain>
    </source>
</reference>
<proteinExistence type="predicted"/>
<keyword evidence="2" id="KW-1185">Reference proteome</keyword>
<protein>
    <submittedName>
        <fullName evidence="1">Uncharacterized protein</fullName>
    </submittedName>
</protein>
<accession>A0ACC0U4V1</accession>
<dbReference type="EMBL" id="JAGFNK010000179">
    <property type="protein sequence ID" value="KAI9461173.1"/>
    <property type="molecule type" value="Genomic_DNA"/>
</dbReference>
<evidence type="ECO:0000313" key="1">
    <source>
        <dbReference type="EMBL" id="KAI9461173.1"/>
    </source>
</evidence>
<name>A0ACC0U4V1_9AGAM</name>
<organism evidence="1 2">
    <name type="scientific">Russula earlei</name>
    <dbReference type="NCBI Taxonomy" id="71964"/>
    <lineage>
        <taxon>Eukaryota</taxon>
        <taxon>Fungi</taxon>
        <taxon>Dikarya</taxon>
        <taxon>Basidiomycota</taxon>
        <taxon>Agaricomycotina</taxon>
        <taxon>Agaricomycetes</taxon>
        <taxon>Russulales</taxon>
        <taxon>Russulaceae</taxon>
        <taxon>Russula</taxon>
    </lineage>
</organism>
<gene>
    <name evidence="1" type="ORF">F5148DRAFT_1215539</name>
</gene>
<comment type="caution">
    <text evidence="1">The sequence shown here is derived from an EMBL/GenBank/DDBJ whole genome shotgun (WGS) entry which is preliminary data.</text>
</comment>
<evidence type="ECO:0000313" key="2">
    <source>
        <dbReference type="Proteomes" id="UP001207468"/>
    </source>
</evidence>